<dbReference type="Pfam" id="PF01569">
    <property type="entry name" value="PAP2"/>
    <property type="match status" value="1"/>
</dbReference>
<name>A0ABM6F7U8_9BURK</name>
<protein>
    <submittedName>
        <fullName evidence="3">Undecaprenyl-diphosphatase</fullName>
    </submittedName>
</protein>
<evidence type="ECO:0000313" key="3">
    <source>
        <dbReference type="EMBL" id="AOZ07665.1"/>
    </source>
</evidence>
<proteinExistence type="predicted"/>
<dbReference type="InterPro" id="IPR033879">
    <property type="entry name" value="UPP_Pase"/>
</dbReference>
<keyword evidence="1" id="KW-0472">Membrane</keyword>
<evidence type="ECO:0000259" key="2">
    <source>
        <dbReference type="SMART" id="SM00014"/>
    </source>
</evidence>
<dbReference type="Gene3D" id="1.20.144.10">
    <property type="entry name" value="Phosphatidic acid phosphatase type 2/haloperoxidase"/>
    <property type="match status" value="1"/>
</dbReference>
<dbReference type="InterPro" id="IPR036938">
    <property type="entry name" value="PAP2/HPO_sf"/>
</dbReference>
<dbReference type="InterPro" id="IPR000326">
    <property type="entry name" value="PAP2/HPO"/>
</dbReference>
<dbReference type="CDD" id="cd03385">
    <property type="entry name" value="PAP2_BcrC_like"/>
    <property type="match status" value="1"/>
</dbReference>
<accession>A0ABM6F7U8</accession>
<keyword evidence="1" id="KW-0812">Transmembrane</keyword>
<gene>
    <name evidence="3" type="ORF">BKK80_18895</name>
</gene>
<keyword evidence="1" id="KW-1133">Transmembrane helix</keyword>
<feature type="transmembrane region" description="Helical" evidence="1">
    <location>
        <begin position="55"/>
        <end position="77"/>
    </location>
</feature>
<organism evidence="3 4">
    <name type="scientific">Cupriavidus malaysiensis</name>
    <dbReference type="NCBI Taxonomy" id="367825"/>
    <lineage>
        <taxon>Bacteria</taxon>
        <taxon>Pseudomonadati</taxon>
        <taxon>Pseudomonadota</taxon>
        <taxon>Betaproteobacteria</taxon>
        <taxon>Burkholderiales</taxon>
        <taxon>Burkholderiaceae</taxon>
        <taxon>Cupriavidus</taxon>
    </lineage>
</organism>
<dbReference type="SUPFAM" id="SSF48317">
    <property type="entry name" value="Acid phosphatase/Vanadium-dependent haloperoxidase"/>
    <property type="match status" value="1"/>
</dbReference>
<sequence>MEALNRTLFLWLNAPAHPQAWLVALATVLAQWLIWAIPALLAIGWLRGDERTRKAMLAATASAWLGLLAGQLIGLAWPHPRPFMIGLGHTLLAHAADPSFPSDHLTLWWAVACALLQAGQRRIGAALALSGLAIAWARVYLGVHFPFDMLGAAGVAASSAWLAQRAAPWYLGPAYRTADAVHRVLFGRLIARGWVRA</sequence>
<evidence type="ECO:0000313" key="4">
    <source>
        <dbReference type="Proteomes" id="UP000177515"/>
    </source>
</evidence>
<reference evidence="3 4" key="1">
    <citation type="submission" date="2016-10" db="EMBL/GenBank/DDBJ databases">
        <title>Complete genome sequences of three Cupriavidus strains isolated from various Malaysian environments.</title>
        <authorList>
            <person name="Abdullah A.A.-A."/>
            <person name="Shafie N.A.H."/>
            <person name="Lau N.S."/>
        </authorList>
    </citation>
    <scope>NUCLEOTIDE SEQUENCE [LARGE SCALE GENOMIC DNA]</scope>
    <source>
        <strain evidence="3 4">USMAA1020</strain>
    </source>
</reference>
<dbReference type="Proteomes" id="UP000177515">
    <property type="component" value="Chromosome 1"/>
</dbReference>
<dbReference type="EMBL" id="CP017754">
    <property type="protein sequence ID" value="AOZ07665.1"/>
    <property type="molecule type" value="Genomic_DNA"/>
</dbReference>
<dbReference type="SMART" id="SM00014">
    <property type="entry name" value="acidPPc"/>
    <property type="match status" value="1"/>
</dbReference>
<feature type="transmembrane region" description="Helical" evidence="1">
    <location>
        <begin position="20"/>
        <end position="43"/>
    </location>
</feature>
<keyword evidence="4" id="KW-1185">Reference proteome</keyword>
<feature type="domain" description="Phosphatidic acid phosphatase type 2/haloperoxidase" evidence="2">
    <location>
        <begin position="54"/>
        <end position="164"/>
    </location>
</feature>
<evidence type="ECO:0000256" key="1">
    <source>
        <dbReference type="SAM" id="Phobius"/>
    </source>
</evidence>